<evidence type="ECO:0000313" key="3">
    <source>
        <dbReference type="Proteomes" id="UP000467700"/>
    </source>
</evidence>
<evidence type="ECO:0000256" key="1">
    <source>
        <dbReference type="SAM" id="MobiDB-lite"/>
    </source>
</evidence>
<dbReference type="Proteomes" id="UP000467700">
    <property type="component" value="Unassembled WGS sequence"/>
</dbReference>
<feature type="region of interest" description="Disordered" evidence="1">
    <location>
        <begin position="108"/>
        <end position="142"/>
    </location>
</feature>
<dbReference type="EMBL" id="CACVBS010000080">
    <property type="protein sequence ID" value="CAA7269809.1"/>
    <property type="molecule type" value="Genomic_DNA"/>
</dbReference>
<proteinExistence type="predicted"/>
<organism evidence="2 3">
    <name type="scientific">Cyclocybe aegerita</name>
    <name type="common">Black poplar mushroom</name>
    <name type="synonym">Agrocybe aegerita</name>
    <dbReference type="NCBI Taxonomy" id="1973307"/>
    <lineage>
        <taxon>Eukaryota</taxon>
        <taxon>Fungi</taxon>
        <taxon>Dikarya</taxon>
        <taxon>Basidiomycota</taxon>
        <taxon>Agaricomycotina</taxon>
        <taxon>Agaricomycetes</taxon>
        <taxon>Agaricomycetidae</taxon>
        <taxon>Agaricales</taxon>
        <taxon>Agaricineae</taxon>
        <taxon>Bolbitiaceae</taxon>
        <taxon>Cyclocybe</taxon>
    </lineage>
</organism>
<accession>A0A8S0VU92</accession>
<keyword evidence="3" id="KW-1185">Reference proteome</keyword>
<gene>
    <name evidence="2" type="ORF">AAE3_LOCUS12046</name>
</gene>
<name>A0A8S0VU92_CYCAE</name>
<comment type="caution">
    <text evidence="2">The sequence shown here is derived from an EMBL/GenBank/DDBJ whole genome shotgun (WGS) entry which is preliminary data.</text>
</comment>
<feature type="compositionally biased region" description="Basic and acidic residues" evidence="1">
    <location>
        <begin position="108"/>
        <end position="122"/>
    </location>
</feature>
<dbReference type="AlphaFoldDB" id="A0A8S0VU92"/>
<sequence>MQLCDMIHLQIYRTSRVPPPPPPSLEPAAVALKKTRFSKLSMENKFRSASVTSLVQDTQVFLTLHDLFMALRTALSHSCVDPISHLSLQPLNSPAVLPLTGIVEHDEDTRGGPFAMDKRSLSDHSAVADARSGRPPTIEALA</sequence>
<reference evidence="2 3" key="1">
    <citation type="submission" date="2020-01" db="EMBL/GenBank/DDBJ databases">
        <authorList>
            <person name="Gupta K D."/>
        </authorList>
    </citation>
    <scope>NUCLEOTIDE SEQUENCE [LARGE SCALE GENOMIC DNA]</scope>
</reference>
<protein>
    <submittedName>
        <fullName evidence="2">Uncharacterized protein</fullName>
    </submittedName>
</protein>
<evidence type="ECO:0000313" key="2">
    <source>
        <dbReference type="EMBL" id="CAA7269809.1"/>
    </source>
</evidence>